<proteinExistence type="inferred from homology"/>
<comment type="caution">
    <text evidence="7">The sequence shown here is derived from an EMBL/GenBank/DDBJ whole genome shotgun (WGS) entry which is preliminary data.</text>
</comment>
<comment type="catalytic activity">
    <reaction evidence="6">
        <text>isopentenyl diphosphate + (2E)-geranyl diphosphate = (2Z,6E)-farnesyl diphosphate + diphosphate</text>
        <dbReference type="Rhea" id="RHEA:23300"/>
        <dbReference type="ChEBI" id="CHEBI:33019"/>
        <dbReference type="ChEBI" id="CHEBI:58057"/>
        <dbReference type="ChEBI" id="CHEBI:128769"/>
        <dbReference type="ChEBI" id="CHEBI:162247"/>
        <dbReference type="EC" id="2.5.1.68"/>
    </reaction>
</comment>
<dbReference type="GO" id="GO:0016094">
    <property type="term" value="P:polyprenol biosynthetic process"/>
    <property type="evidence" value="ECO:0007669"/>
    <property type="project" value="TreeGrafter"/>
</dbReference>
<dbReference type="RefSeq" id="WP_085171949.1">
    <property type="nucleotide sequence ID" value="NZ_LQPC01000009.1"/>
</dbReference>
<sequence>MGLIPDGMRRWAEANGTTLTDSYRRGAEKVVEVLLALQRNGVHTVSVYNLSRANLARPSAELDAVYAASIHFFRELLPANFDPEECAIRLHGDRALLPRDYVEAAAALERVTTGTAFKVNILAAYDAMDELRLAHARAQAEGCDISAAFDIPDVDLVIRTTAEPLLSGFLPLQSQYAELMFLSTPLNELTAQDVDELIAAHRGFPQRRGR</sequence>
<accession>A0A1X1X0V5</accession>
<dbReference type="GO" id="GO:0045547">
    <property type="term" value="F:ditrans,polycis-polyprenyl diphosphate synthase [(2E,6E)-farnesyl diphosphate specific] activity"/>
    <property type="evidence" value="ECO:0007669"/>
    <property type="project" value="TreeGrafter"/>
</dbReference>
<evidence type="ECO:0000313" key="7">
    <source>
        <dbReference type="EMBL" id="ORV92515.1"/>
    </source>
</evidence>
<comment type="similarity">
    <text evidence="2">Belongs to the UPP synthase family. Z-FPP synthase subfamily.</text>
</comment>
<gene>
    <name evidence="7" type="ORF">AWC12_02790</name>
</gene>
<dbReference type="InterPro" id="IPR001441">
    <property type="entry name" value="UPP_synth-like"/>
</dbReference>
<evidence type="ECO:0000313" key="8">
    <source>
        <dbReference type="Proteomes" id="UP000193622"/>
    </source>
</evidence>
<dbReference type="InterPro" id="IPR036424">
    <property type="entry name" value="UPP_synth-like_sf"/>
</dbReference>
<dbReference type="SUPFAM" id="SSF64005">
    <property type="entry name" value="Undecaprenyl diphosphate synthase"/>
    <property type="match status" value="1"/>
</dbReference>
<dbReference type="Gene3D" id="3.40.1180.10">
    <property type="entry name" value="Decaprenyl diphosphate synthase-like"/>
    <property type="match status" value="1"/>
</dbReference>
<dbReference type="Proteomes" id="UP000193622">
    <property type="component" value="Unassembled WGS sequence"/>
</dbReference>
<evidence type="ECO:0000256" key="5">
    <source>
        <dbReference type="ARBA" id="ARBA00041843"/>
    </source>
</evidence>
<dbReference type="PANTHER" id="PTHR10291">
    <property type="entry name" value="DEHYDRODOLICHYL DIPHOSPHATE SYNTHASE FAMILY MEMBER"/>
    <property type="match status" value="1"/>
</dbReference>
<evidence type="ECO:0000256" key="1">
    <source>
        <dbReference type="ARBA" id="ARBA00022679"/>
    </source>
</evidence>
<dbReference type="PANTHER" id="PTHR10291:SF43">
    <property type="entry name" value="DEHYDRODOLICHYL DIPHOSPHATE SYNTHASE COMPLEX SUBUNIT DHDDS"/>
    <property type="match status" value="1"/>
</dbReference>
<reference evidence="7 8" key="1">
    <citation type="submission" date="2016-01" db="EMBL/GenBank/DDBJ databases">
        <title>The new phylogeny of the genus Mycobacterium.</title>
        <authorList>
            <person name="Tarcisio F."/>
            <person name="Conor M."/>
            <person name="Antonella G."/>
            <person name="Elisabetta G."/>
            <person name="Giulia F.S."/>
            <person name="Sara T."/>
            <person name="Anna F."/>
            <person name="Clotilde B."/>
            <person name="Roberto B."/>
            <person name="Veronica D.S."/>
            <person name="Fabio R."/>
            <person name="Monica P."/>
            <person name="Olivier J."/>
            <person name="Enrico T."/>
            <person name="Nicola S."/>
        </authorList>
    </citation>
    <scope>NUCLEOTIDE SEQUENCE [LARGE SCALE GENOMIC DNA]</scope>
    <source>
        <strain evidence="7 8">DSM 45541</strain>
    </source>
</reference>
<name>A0A1X1X0V5_MYCIR</name>
<evidence type="ECO:0000256" key="4">
    <source>
        <dbReference type="ARBA" id="ARBA00041688"/>
    </source>
</evidence>
<dbReference type="AlphaFoldDB" id="A0A1X1X0V5"/>
<evidence type="ECO:0000256" key="3">
    <source>
        <dbReference type="ARBA" id="ARBA00038925"/>
    </source>
</evidence>
<dbReference type="Pfam" id="PF01255">
    <property type="entry name" value="Prenyltransf"/>
    <property type="match status" value="1"/>
</dbReference>
<protein>
    <recommendedName>
        <fullName evidence="3">(2Z,6E)-farnesyl diphosphate synthase</fullName>
        <ecNumber evidence="3">2.5.1.68</ecNumber>
    </recommendedName>
    <alternativeName>
        <fullName evidence="4">Z-FPP synthase</fullName>
    </alternativeName>
    <alternativeName>
        <fullName evidence="5">Z-isoprenyl diphosphate synthase</fullName>
    </alternativeName>
</protein>
<keyword evidence="1 7" id="KW-0808">Transferase</keyword>
<evidence type="ECO:0000256" key="6">
    <source>
        <dbReference type="ARBA" id="ARBA00048726"/>
    </source>
</evidence>
<dbReference type="GO" id="GO:0033850">
    <property type="term" value="F:Z-farnesyl diphosphate synthase activity"/>
    <property type="evidence" value="ECO:0007669"/>
    <property type="project" value="UniProtKB-EC"/>
</dbReference>
<evidence type="ECO:0000256" key="2">
    <source>
        <dbReference type="ARBA" id="ARBA00038453"/>
    </source>
</evidence>
<dbReference type="EC" id="2.5.1.68" evidence="3"/>
<dbReference type="EMBL" id="LQPC01000009">
    <property type="protein sequence ID" value="ORV92515.1"/>
    <property type="molecule type" value="Genomic_DNA"/>
</dbReference>
<organism evidence="7 8">
    <name type="scientific">Mycolicibacterium iranicum</name>
    <name type="common">Mycobacterium iranicum</name>
    <dbReference type="NCBI Taxonomy" id="912594"/>
    <lineage>
        <taxon>Bacteria</taxon>
        <taxon>Bacillati</taxon>
        <taxon>Actinomycetota</taxon>
        <taxon>Actinomycetes</taxon>
        <taxon>Mycobacteriales</taxon>
        <taxon>Mycobacteriaceae</taxon>
        <taxon>Mycolicibacterium</taxon>
    </lineage>
</organism>